<keyword evidence="6" id="KW-0508">mRNA splicing</keyword>
<dbReference type="Pfam" id="PF23231">
    <property type="entry name" value="HAT_Syf1_CNRKL1_C"/>
    <property type="match status" value="1"/>
</dbReference>
<dbReference type="InterPro" id="IPR055433">
    <property type="entry name" value="HAT_Syf1-like_N"/>
</dbReference>
<dbReference type="InterPro" id="IPR011990">
    <property type="entry name" value="TPR-like_helical_dom_sf"/>
</dbReference>
<dbReference type="Gene3D" id="1.25.40.10">
    <property type="entry name" value="Tetratricopeptide repeat domain"/>
    <property type="match status" value="4"/>
</dbReference>
<comment type="subcellular location">
    <subcellularLocation>
        <location evidence="1">Nucleus</location>
    </subcellularLocation>
</comment>
<dbReference type="PANTHER" id="PTHR11246">
    <property type="entry name" value="PRE-MRNA SPLICING FACTOR"/>
    <property type="match status" value="1"/>
</dbReference>
<dbReference type="SMR" id="A0A3B6SFW8"/>
<evidence type="ECO:0000256" key="5">
    <source>
        <dbReference type="ARBA" id="ARBA00022737"/>
    </source>
</evidence>
<sequence>MAAAMEIEVSADDVAYEEDVLRDPFRLSGWLRYLSARRAAPPAKRAAIYERALRALPGSYKLWHAYLTELGDAARALPVTHAAHAGLDAAFERALAAGMSRMPRVWHMYASSLLHQRLLTRARHVLDRALRSLPVTQHHHVWPLHLRLASLPDCPAPTAVRVHAEDFIAFLVSAGRWRDAAQHLAAAIDDEGFVSVKGTTKRQLLPDLCGLLAQHPENVAGMPVDGILRGSIRKFPEEAGVLWTSLASHYARRGLHGKARDVFEEAMTTATTVKDFRMVFDAYLHFEHAMAAAELELCQADTVDVQDCWLADRDSIDLAMARLERLLERRPELLNSVLLRQNPHDVQVWHERAKIFHKDPARHAATYAEAVRTVDPAKATGKPPHTLWLALAKMYEDRGSVDCARDVLHRATQANFTAAEHLAAVYCEWANMELRHQDPERAIDLIRQATTPPSIEATTRAAAAGGEDVRAKLHRCLKLWLVYLDLMTTHGSLESACAVYDKMHDLGVITPLLVLDHASLLEQHSRFEDAFRVYKRGVRSFKHPHADAIWEAYLTRFVQRHGKSRPERVRDLFQAAIREVRGGLGLASRAMKVYEDAANAVPAGDRLGVYEVYVARATELYGLLKARDVYQQAIVGGGLPDEGARAMCVGFADLEIVLGEVARARALYAYAAAFTDPKVYPEFWKRWNDFEVLHGDEGTFREMLRVKRTMAACGRRGADGVILSGSEAGGAMDDGTTRVVADPLVLVTIGVMVGAEDLLPVEPPGAFMRTCSREMACKGSAPSWLGSVLGLHPSPRLPPSA</sequence>
<reference evidence="11" key="1">
    <citation type="submission" date="2018-08" db="EMBL/GenBank/DDBJ databases">
        <authorList>
            <person name="Rossello M."/>
        </authorList>
    </citation>
    <scope>NUCLEOTIDE SEQUENCE [LARGE SCALE GENOMIC DNA]</scope>
    <source>
        <strain evidence="11">cv. Chinese Spring</strain>
    </source>
</reference>
<dbReference type="STRING" id="4565.A0A3B6SFW8"/>
<dbReference type="Pfam" id="PF23220">
    <property type="entry name" value="HAT_Syf1_M"/>
    <property type="match status" value="1"/>
</dbReference>
<reference evidence="11" key="2">
    <citation type="submission" date="2018-10" db="UniProtKB">
        <authorList>
            <consortium name="EnsemblPlants"/>
        </authorList>
    </citation>
    <scope>IDENTIFICATION</scope>
</reference>
<evidence type="ECO:0000256" key="3">
    <source>
        <dbReference type="ARBA" id="ARBA00022664"/>
    </source>
</evidence>
<evidence type="ECO:0000313" key="11">
    <source>
        <dbReference type="EnsemblPlants" id="TraesCS7B02G098000.1"/>
    </source>
</evidence>
<dbReference type="InterPro" id="IPR055430">
    <property type="entry name" value="HAT_Syf1_CNRKL1_C"/>
</dbReference>
<accession>A0A3B6SFW8</accession>
<evidence type="ECO:0008006" key="13">
    <source>
        <dbReference type="Google" id="ProtNLM"/>
    </source>
</evidence>
<dbReference type="GO" id="GO:0000398">
    <property type="term" value="P:mRNA splicing, via spliceosome"/>
    <property type="evidence" value="ECO:0000318"/>
    <property type="project" value="GO_Central"/>
</dbReference>
<dbReference type="EnsemblPlants" id="TraesCS7B02G098000.1">
    <property type="protein sequence ID" value="TraesCS7B02G098000.1"/>
    <property type="gene ID" value="TraesCS7B02G098000"/>
</dbReference>
<dbReference type="GO" id="GO:0071007">
    <property type="term" value="C:U2-type catalytic step 2 spliceosome"/>
    <property type="evidence" value="ECO:0000318"/>
    <property type="project" value="GO_Central"/>
</dbReference>
<feature type="domain" description="Pre-mRNA-splicing factor Syf1/CRNKL1-like C-terminal HAT-repeats" evidence="9">
    <location>
        <begin position="376"/>
        <end position="712"/>
    </location>
</feature>
<comment type="similarity">
    <text evidence="2">Belongs to the crooked-neck family.</text>
</comment>
<dbReference type="Gramene" id="TraesCS7B03G0258000.1">
    <property type="protein sequence ID" value="TraesCS7B03G0258000.1.CDS"/>
    <property type="gene ID" value="TraesCS7B03G0258000"/>
</dbReference>
<keyword evidence="4" id="KW-0747">Spliceosome</keyword>
<name>A0A3B6SFW8_WHEAT</name>
<keyword evidence="5" id="KW-0677">Repeat</keyword>
<keyword evidence="3" id="KW-0507">mRNA processing</keyword>
<feature type="domain" description="Pre-mRNA-splicing factor SYF1 central HAT repeats" evidence="8">
    <location>
        <begin position="165"/>
        <end position="374"/>
    </location>
</feature>
<dbReference type="SUPFAM" id="SSF48452">
    <property type="entry name" value="TPR-like"/>
    <property type="match status" value="2"/>
</dbReference>
<evidence type="ECO:0000256" key="6">
    <source>
        <dbReference type="ARBA" id="ARBA00023187"/>
    </source>
</evidence>
<dbReference type="PANTHER" id="PTHR11246:SF19">
    <property type="entry name" value="OS06G0235800 PROTEIN"/>
    <property type="match status" value="1"/>
</dbReference>
<evidence type="ECO:0000256" key="4">
    <source>
        <dbReference type="ARBA" id="ARBA00022728"/>
    </source>
</evidence>
<evidence type="ECO:0000256" key="7">
    <source>
        <dbReference type="ARBA" id="ARBA00023242"/>
    </source>
</evidence>
<dbReference type="InterPro" id="IPR045075">
    <property type="entry name" value="Syf1-like"/>
</dbReference>
<dbReference type="GO" id="GO:0071014">
    <property type="term" value="C:post-mRNA release spliceosomal complex"/>
    <property type="evidence" value="ECO:0000318"/>
    <property type="project" value="GO_Central"/>
</dbReference>
<dbReference type="Gramene" id="TraesCS7B02G098000.1">
    <property type="protein sequence ID" value="TraesCS7B02G098000.1"/>
    <property type="gene ID" value="TraesCS7B02G098000"/>
</dbReference>
<evidence type="ECO:0000313" key="12">
    <source>
        <dbReference type="Proteomes" id="UP000019116"/>
    </source>
</evidence>
<evidence type="ECO:0000259" key="8">
    <source>
        <dbReference type="Pfam" id="PF23220"/>
    </source>
</evidence>
<dbReference type="SMART" id="SM00386">
    <property type="entry name" value="HAT"/>
    <property type="match status" value="7"/>
</dbReference>
<dbReference type="GO" id="GO:0000974">
    <property type="term" value="C:Prp19 complex"/>
    <property type="evidence" value="ECO:0000318"/>
    <property type="project" value="GO_Central"/>
</dbReference>
<evidence type="ECO:0000256" key="1">
    <source>
        <dbReference type="ARBA" id="ARBA00004123"/>
    </source>
</evidence>
<organism evidence="11">
    <name type="scientific">Triticum aestivum</name>
    <name type="common">Wheat</name>
    <dbReference type="NCBI Taxonomy" id="4565"/>
    <lineage>
        <taxon>Eukaryota</taxon>
        <taxon>Viridiplantae</taxon>
        <taxon>Streptophyta</taxon>
        <taxon>Embryophyta</taxon>
        <taxon>Tracheophyta</taxon>
        <taxon>Spermatophyta</taxon>
        <taxon>Magnoliopsida</taxon>
        <taxon>Liliopsida</taxon>
        <taxon>Poales</taxon>
        <taxon>Poaceae</taxon>
        <taxon>BOP clade</taxon>
        <taxon>Pooideae</taxon>
        <taxon>Triticodae</taxon>
        <taxon>Triticeae</taxon>
        <taxon>Triticinae</taxon>
        <taxon>Triticum</taxon>
    </lineage>
</organism>
<feature type="domain" description="Pre-mRNA-splicing factor Syf1-like N-terminal HAT-repeats" evidence="10">
    <location>
        <begin position="12"/>
        <end position="163"/>
    </location>
</feature>
<dbReference type="InterPro" id="IPR056350">
    <property type="entry name" value="HAT_Syf1_central"/>
</dbReference>
<keyword evidence="7" id="KW-0539">Nucleus</keyword>
<dbReference type="InterPro" id="IPR003107">
    <property type="entry name" value="HAT"/>
</dbReference>
<evidence type="ECO:0000259" key="10">
    <source>
        <dbReference type="Pfam" id="PF23233"/>
    </source>
</evidence>
<dbReference type="OMA" id="SREMACK"/>
<evidence type="ECO:0000259" key="9">
    <source>
        <dbReference type="Pfam" id="PF23231"/>
    </source>
</evidence>
<dbReference type="AlphaFoldDB" id="A0A3B6SFW8"/>
<keyword evidence="12" id="KW-1185">Reference proteome</keyword>
<dbReference type="OrthoDB" id="625233at2759"/>
<dbReference type="Proteomes" id="UP000019116">
    <property type="component" value="Chromosome 7B"/>
</dbReference>
<dbReference type="Pfam" id="PF23233">
    <property type="entry name" value="HAT_Syf1_CNRKL1_N"/>
    <property type="match status" value="1"/>
</dbReference>
<dbReference type="FunFam" id="1.25.40.10:FF:000137">
    <property type="entry name" value="Pre-mRNA-splicing factor syf1"/>
    <property type="match status" value="1"/>
</dbReference>
<proteinExistence type="inferred from homology"/>
<protein>
    <recommendedName>
        <fullName evidence="13">Suppressor of forked domain-containing protein</fullName>
    </recommendedName>
</protein>
<evidence type="ECO:0000256" key="2">
    <source>
        <dbReference type="ARBA" id="ARBA00008644"/>
    </source>
</evidence>
<dbReference type="GO" id="GO:0000349">
    <property type="term" value="P:generation of catalytic spliceosome for first transesterification step"/>
    <property type="evidence" value="ECO:0000318"/>
    <property type="project" value="GO_Central"/>
</dbReference>